<feature type="domain" description="AH" evidence="2">
    <location>
        <begin position="203"/>
        <end position="406"/>
    </location>
</feature>
<dbReference type="SUPFAM" id="SSF103657">
    <property type="entry name" value="BAR/IMD domain-like"/>
    <property type="match status" value="1"/>
</dbReference>
<evidence type="ECO:0000256" key="1">
    <source>
        <dbReference type="SAM" id="MobiDB-lite"/>
    </source>
</evidence>
<feature type="region of interest" description="Disordered" evidence="1">
    <location>
        <begin position="93"/>
        <end position="155"/>
    </location>
</feature>
<dbReference type="Gene3D" id="1.20.1270.60">
    <property type="entry name" value="Arfaptin homology (AH) domain/BAR domain"/>
    <property type="match status" value="1"/>
</dbReference>
<name>E4Z528_OIKDI</name>
<dbReference type="Pfam" id="PF06456">
    <property type="entry name" value="Arfaptin"/>
    <property type="match status" value="1"/>
</dbReference>
<dbReference type="SMART" id="SM01015">
    <property type="entry name" value="Arfaptin"/>
    <property type="match status" value="1"/>
</dbReference>
<dbReference type="PANTHER" id="PTHR12141:SF5">
    <property type="entry name" value="ARFAPTIN"/>
    <property type="match status" value="1"/>
</dbReference>
<evidence type="ECO:0000313" key="3">
    <source>
        <dbReference type="EMBL" id="CBY42806.1"/>
    </source>
</evidence>
<protein>
    <recommendedName>
        <fullName evidence="2">AH domain-containing protein</fullName>
    </recommendedName>
</protein>
<dbReference type="GO" id="GO:0006886">
    <property type="term" value="P:intracellular protein transport"/>
    <property type="evidence" value="ECO:0007669"/>
    <property type="project" value="TreeGrafter"/>
</dbReference>
<feature type="compositionally biased region" description="Polar residues" evidence="1">
    <location>
        <begin position="140"/>
        <end position="152"/>
    </location>
</feature>
<dbReference type="EMBL" id="FN657527">
    <property type="protein sequence ID" value="CBY42806.1"/>
    <property type="molecule type" value="Genomic_DNA"/>
</dbReference>
<organism evidence="3">
    <name type="scientific">Oikopleura dioica</name>
    <name type="common">Tunicate</name>
    <dbReference type="NCBI Taxonomy" id="34765"/>
    <lineage>
        <taxon>Eukaryota</taxon>
        <taxon>Metazoa</taxon>
        <taxon>Chordata</taxon>
        <taxon>Tunicata</taxon>
        <taxon>Appendicularia</taxon>
        <taxon>Copelata</taxon>
        <taxon>Oikopleuridae</taxon>
        <taxon>Oikopleura</taxon>
    </lineage>
</organism>
<reference evidence="3" key="1">
    <citation type="journal article" date="2010" name="Science">
        <title>Plasticity of animal genome architecture unmasked by rapid evolution of a pelagic tunicate.</title>
        <authorList>
            <person name="Denoeud F."/>
            <person name="Henriet S."/>
            <person name="Mungpakdee S."/>
            <person name="Aury J.M."/>
            <person name="Da Silva C."/>
            <person name="Brinkmann H."/>
            <person name="Mikhaleva J."/>
            <person name="Olsen L.C."/>
            <person name="Jubin C."/>
            <person name="Canestro C."/>
            <person name="Bouquet J.M."/>
            <person name="Danks G."/>
            <person name="Poulain J."/>
            <person name="Campsteijn C."/>
            <person name="Adamski M."/>
            <person name="Cross I."/>
            <person name="Yadetie F."/>
            <person name="Muffato M."/>
            <person name="Louis A."/>
            <person name="Butcher S."/>
            <person name="Tsagkogeorga G."/>
            <person name="Konrad A."/>
            <person name="Singh S."/>
            <person name="Jensen M.F."/>
            <person name="Cong E.H."/>
            <person name="Eikeseth-Otteraa H."/>
            <person name="Noel B."/>
            <person name="Anthouard V."/>
            <person name="Porcel B.M."/>
            <person name="Kachouri-Lafond R."/>
            <person name="Nishino A."/>
            <person name="Ugolini M."/>
            <person name="Chourrout P."/>
            <person name="Nishida H."/>
            <person name="Aasland R."/>
            <person name="Huzurbazar S."/>
            <person name="Westhof E."/>
            <person name="Delsuc F."/>
            <person name="Lehrach H."/>
            <person name="Reinhardt R."/>
            <person name="Weissenbach J."/>
            <person name="Roy S.W."/>
            <person name="Artiguenave F."/>
            <person name="Postlethwait J.H."/>
            <person name="Manak J.R."/>
            <person name="Thompson E.M."/>
            <person name="Jaillon O."/>
            <person name="Du Pasquier L."/>
            <person name="Boudinot P."/>
            <person name="Liberles D.A."/>
            <person name="Volff J.N."/>
            <person name="Philippe H."/>
            <person name="Lenhard B."/>
            <person name="Roest Crollius H."/>
            <person name="Wincker P."/>
            <person name="Chourrout D."/>
        </authorList>
    </citation>
    <scope>NUCLEOTIDE SEQUENCE [LARGE SCALE GENOMIC DNA]</scope>
</reference>
<feature type="non-terminal residue" evidence="3">
    <location>
        <position position="1"/>
    </location>
</feature>
<proteinExistence type="predicted"/>
<dbReference type="InterPro" id="IPR030798">
    <property type="entry name" value="Arfaptin_fam"/>
</dbReference>
<dbReference type="PROSITE" id="PS50870">
    <property type="entry name" value="AH"/>
    <property type="match status" value="1"/>
</dbReference>
<dbReference type="InterPro" id="IPR010504">
    <property type="entry name" value="AH_dom"/>
</dbReference>
<gene>
    <name evidence="3" type="ORF">GSOID_T00026533001</name>
</gene>
<dbReference type="GO" id="GO:0032588">
    <property type="term" value="C:trans-Golgi network membrane"/>
    <property type="evidence" value="ECO:0007669"/>
    <property type="project" value="TreeGrafter"/>
</dbReference>
<evidence type="ECO:0000259" key="2">
    <source>
        <dbReference type="PROSITE" id="PS50870"/>
    </source>
</evidence>
<dbReference type="InterPro" id="IPR027267">
    <property type="entry name" value="AH/BAR_dom_sf"/>
</dbReference>
<dbReference type="GO" id="GO:0019904">
    <property type="term" value="F:protein domain specific binding"/>
    <property type="evidence" value="ECO:0007669"/>
    <property type="project" value="InterPro"/>
</dbReference>
<accession>E4Z528</accession>
<dbReference type="AlphaFoldDB" id="E4Z528"/>
<dbReference type="Proteomes" id="UP000011014">
    <property type="component" value="Unassembled WGS sequence"/>
</dbReference>
<sequence>FIYFPYKSGFLGCLDSVIYNFLNSSINANSYGRSKSLPFFGWNNRTNIPRKQRTTRRYCQRLDFQIRHEFFFQLFLNFTFFYKEKLMSEEEKNKTEAQVPAPVVSDSAPTPVLPKVDISPDQTPLESPEAEDLPDRTIPIKNSQGETPQRSTIPKPDVLKNVQLPKELIPNPENLDKLKRWGLKHYRVNRQKIQELMGTATITADPELDPRVEKLHDHLTRYKELHQMGEELSTRFKALTATQKKLGDFFSEMSLKSVDLQDEFSYNADTQKALSKNGETLSFCLASFNTSLHTLIFKTMEDTLMIREYQKSRVEFDAYRTDLEKLQALQGTQNVPKDLDQKLETSTASFIQRKETLDKFREALIIKLKLLDENRHKVMSKQLLLLHNGVSAYFAGNQQALAGAVQEFSQHLQRSNGHQKSFLEQQAT</sequence>
<dbReference type="GO" id="GO:0005543">
    <property type="term" value="F:phospholipid binding"/>
    <property type="evidence" value="ECO:0007669"/>
    <property type="project" value="TreeGrafter"/>
</dbReference>
<dbReference type="PANTHER" id="PTHR12141">
    <property type="entry name" value="ARFAPTIN-RELATED"/>
    <property type="match status" value="1"/>
</dbReference>
<dbReference type="GO" id="GO:0034315">
    <property type="term" value="P:regulation of Arp2/3 complex-mediated actin nucleation"/>
    <property type="evidence" value="ECO:0007669"/>
    <property type="project" value="TreeGrafter"/>
</dbReference>